<name>A0A1M4UZB5_9THEO</name>
<evidence type="ECO:0000256" key="4">
    <source>
        <dbReference type="ARBA" id="ARBA00023004"/>
    </source>
</evidence>
<evidence type="ECO:0000256" key="2">
    <source>
        <dbReference type="ARBA" id="ARBA00022723"/>
    </source>
</evidence>
<dbReference type="InterPro" id="IPR029052">
    <property type="entry name" value="Metallo-depent_PP-like"/>
</dbReference>
<evidence type="ECO:0000256" key="5">
    <source>
        <dbReference type="ARBA" id="ARBA00061401"/>
    </source>
</evidence>
<evidence type="ECO:0000256" key="1">
    <source>
        <dbReference type="ARBA" id="ARBA00001965"/>
    </source>
</evidence>
<dbReference type="PIRSF" id="PIRSF004789">
    <property type="entry name" value="DR1281"/>
    <property type="match status" value="1"/>
</dbReference>
<feature type="binding site" evidence="7">
    <location>
        <position position="177"/>
    </location>
    <ligand>
        <name>Fe cation</name>
        <dbReference type="ChEBI" id="CHEBI:24875"/>
        <label>1</label>
    </ligand>
</feature>
<dbReference type="SUPFAM" id="SSF56300">
    <property type="entry name" value="Metallo-dependent phosphatases"/>
    <property type="match status" value="1"/>
</dbReference>
<accession>A0A1M4UZB5</accession>
<evidence type="ECO:0000256" key="7">
    <source>
        <dbReference type="PIRSR" id="PIRSR004789-51"/>
    </source>
</evidence>
<feature type="binding site" evidence="7">
    <location>
        <position position="39"/>
    </location>
    <ligand>
        <name>Fe cation</name>
        <dbReference type="ChEBI" id="CHEBI:24875"/>
        <label>1</label>
    </ligand>
</feature>
<keyword evidence="3" id="KW-0378">Hydrolase</keyword>
<dbReference type="CDD" id="cd07382">
    <property type="entry name" value="MPP_DR1281"/>
    <property type="match status" value="1"/>
</dbReference>
<evidence type="ECO:0000313" key="9">
    <source>
        <dbReference type="Proteomes" id="UP000184127"/>
    </source>
</evidence>
<dbReference type="Proteomes" id="UP000184127">
    <property type="component" value="Unassembled WGS sequence"/>
</dbReference>
<dbReference type="PANTHER" id="PTHR36303">
    <property type="entry name" value="2',3'-CYCLIC-NUCLEOTIDE 2'-PHOSPHODIESTERASE"/>
    <property type="match status" value="1"/>
</dbReference>
<evidence type="ECO:0000256" key="3">
    <source>
        <dbReference type="ARBA" id="ARBA00022801"/>
    </source>
</evidence>
<feature type="active site" description="Proton donor" evidence="6">
    <location>
        <position position="68"/>
    </location>
</feature>
<comment type="cofactor">
    <cofactor evidence="1">
        <name>Fe(3+)</name>
        <dbReference type="ChEBI" id="CHEBI:29034"/>
    </cofactor>
</comment>
<evidence type="ECO:0000313" key="8">
    <source>
        <dbReference type="EMBL" id="SHE61988.1"/>
    </source>
</evidence>
<evidence type="ECO:0008006" key="10">
    <source>
        <dbReference type="Google" id="ProtNLM"/>
    </source>
</evidence>
<organism evidence="8 9">
    <name type="scientific">Thermoanaerobacter uzonensis DSM 18761</name>
    <dbReference type="NCBI Taxonomy" id="1123369"/>
    <lineage>
        <taxon>Bacteria</taxon>
        <taxon>Bacillati</taxon>
        <taxon>Bacillota</taxon>
        <taxon>Clostridia</taxon>
        <taxon>Thermoanaerobacterales</taxon>
        <taxon>Thermoanaerobacteraceae</taxon>
        <taxon>Thermoanaerobacter</taxon>
    </lineage>
</organism>
<dbReference type="Gene3D" id="3.60.21.10">
    <property type="match status" value="1"/>
</dbReference>
<feature type="binding site" evidence="7">
    <location>
        <position position="40"/>
    </location>
    <ligand>
        <name>Fe cation</name>
        <dbReference type="ChEBI" id="CHEBI:24875"/>
        <label>1</label>
    </ligand>
</feature>
<keyword evidence="9" id="KW-1185">Reference proteome</keyword>
<dbReference type="GO" id="GO:0004113">
    <property type="term" value="F:2',3'-cyclic-nucleotide 3'-phosphodiesterase activity"/>
    <property type="evidence" value="ECO:0007669"/>
    <property type="project" value="TreeGrafter"/>
</dbReference>
<keyword evidence="2 7" id="KW-0479">Metal-binding</keyword>
<dbReference type="RefSeq" id="WP_072967640.1">
    <property type="nucleotide sequence ID" value="NZ_FQUR01000008.1"/>
</dbReference>
<dbReference type="GO" id="GO:0046872">
    <property type="term" value="F:metal ion binding"/>
    <property type="evidence" value="ECO:0007669"/>
    <property type="project" value="UniProtKB-KW"/>
</dbReference>
<comment type="similarity">
    <text evidence="5">Belongs to the YmdB-like family.</text>
</comment>
<dbReference type="EMBL" id="FQUR01000008">
    <property type="protein sequence ID" value="SHE61988.1"/>
    <property type="molecule type" value="Genomic_DNA"/>
</dbReference>
<dbReference type="NCBIfam" id="TIGR00282">
    <property type="entry name" value="TIGR00282 family metallophosphoesterase"/>
    <property type="match status" value="1"/>
</dbReference>
<dbReference type="PANTHER" id="PTHR36303:SF1">
    <property type="entry name" value="2',3'-CYCLIC-NUCLEOTIDE 2'-PHOSPHODIESTERASE"/>
    <property type="match status" value="1"/>
</dbReference>
<feature type="binding site" evidence="7">
    <location>
        <position position="150"/>
    </location>
    <ligand>
        <name>Fe cation</name>
        <dbReference type="ChEBI" id="CHEBI:24875"/>
        <label>2</label>
    </ligand>
</feature>
<sequence>MKILIIGDIVGRPGRDILKEHLQELISECNIDIVLANGENAAGGNGLTRKVADELFEMGISALTMGNHVWDQKEILKFIDEEVRIIRPANYLEETPGRGSIVLSFKNTKIGIINLQGTTFMPCNRNPFFVALEEVEKLKKETNIILVDFHAEATSEKIAMGYFLDGKVSCVFGTHTHVQTADEKVLQNGTAYITDVGMTGPSDSILGIDKELIIKRFTSSVPVRFEVAKKGPAQINAIVISVNEVTGKCYSIERINKIYA</sequence>
<proteinExistence type="inferred from homology"/>
<keyword evidence="4" id="KW-0408">Iron</keyword>
<dbReference type="AlphaFoldDB" id="A0A1M4UZB5"/>
<feature type="binding site" evidence="7">
    <location>
        <position position="39"/>
    </location>
    <ligand>
        <name>Fe cation</name>
        <dbReference type="ChEBI" id="CHEBI:24875"/>
        <label>2</label>
    </ligand>
</feature>
<gene>
    <name evidence="8" type="ORF">SAMN02745195_00786</name>
</gene>
<dbReference type="InterPro" id="IPR005235">
    <property type="entry name" value="YmdB-like"/>
</dbReference>
<feature type="binding site" evidence="7">
    <location>
        <position position="175"/>
    </location>
    <ligand>
        <name>Fe cation</name>
        <dbReference type="ChEBI" id="CHEBI:24875"/>
        <label>2</label>
    </ligand>
</feature>
<feature type="binding site" evidence="7">
    <location>
        <position position="8"/>
    </location>
    <ligand>
        <name>Fe cation</name>
        <dbReference type="ChEBI" id="CHEBI:24875"/>
        <label>1</label>
    </ligand>
</feature>
<dbReference type="Pfam" id="PF13277">
    <property type="entry name" value="YmdB"/>
    <property type="match status" value="1"/>
</dbReference>
<feature type="binding site" evidence="7">
    <location>
        <position position="67"/>
    </location>
    <ligand>
        <name>Fe cation</name>
        <dbReference type="ChEBI" id="CHEBI:24875"/>
        <label>2</label>
    </ligand>
</feature>
<evidence type="ECO:0000256" key="6">
    <source>
        <dbReference type="PIRSR" id="PIRSR004789-50"/>
    </source>
</evidence>
<dbReference type="FunFam" id="3.60.21.10:FF:000016">
    <property type="entry name" value="Putative metallophosphoesterase"/>
    <property type="match status" value="1"/>
</dbReference>
<reference evidence="9" key="1">
    <citation type="submission" date="2016-11" db="EMBL/GenBank/DDBJ databases">
        <authorList>
            <person name="Varghese N."/>
            <person name="Submissions S."/>
        </authorList>
    </citation>
    <scope>NUCLEOTIDE SEQUENCE [LARGE SCALE GENOMIC DNA]</scope>
    <source>
        <strain evidence="9">DSM 18761</strain>
    </source>
</reference>
<protein>
    <recommendedName>
        <fullName evidence="10">TIGR00282 family metallophosphoesterase</fullName>
    </recommendedName>
</protein>